<evidence type="ECO:0008006" key="5">
    <source>
        <dbReference type="Google" id="ProtNLM"/>
    </source>
</evidence>
<proteinExistence type="predicted"/>
<comment type="caution">
    <text evidence="3">The sequence shown here is derived from an EMBL/GenBank/DDBJ whole genome shotgun (WGS) entry which is preliminary data.</text>
</comment>
<dbReference type="Proteomes" id="UP000195101">
    <property type="component" value="Unassembled WGS sequence"/>
</dbReference>
<accession>A0A251YS58</accession>
<dbReference type="OrthoDB" id="5122815at2"/>
<gene>
    <name evidence="3" type="ORF">BFL37_03090</name>
</gene>
<dbReference type="RefSeq" id="WP_086513704.1">
    <property type="nucleotide sequence ID" value="NZ_MDJZ01000005.1"/>
</dbReference>
<sequence length="215" mass="21396">MPVRLPAPRRTRLARTAPAAAAAGLAVSLLLAGCSNPAPLQPTTPDPSASAGGGGQAAGGGSGTGPSASPTPAPPKGTPVSTTCDQLLPDLAQFGPGFTTEALPADTATDGAREDVLAMQGIACAFRSSDGTAVEVDVAQPVAAELQSRRDAAILQADPIAGYPSGVEAYFELQDAVGVATIYSSKHMVVMRSASFYEPGDHADLGNAVLETVGG</sequence>
<dbReference type="AlphaFoldDB" id="A0A251YS58"/>
<evidence type="ECO:0000313" key="4">
    <source>
        <dbReference type="Proteomes" id="UP000195101"/>
    </source>
</evidence>
<feature type="chain" id="PRO_5011499894" description="DUF3558 domain-containing protein" evidence="2">
    <location>
        <begin position="41"/>
        <end position="215"/>
    </location>
</feature>
<reference evidence="3 4" key="1">
    <citation type="submission" date="2016-08" db="EMBL/GenBank/DDBJ databases">
        <title>Genome sequence of Clavibacter michiganensis spp strain CFBP8019.</title>
        <authorList>
            <person name="Thapa S.P."/>
            <person name="Coaker G."/>
            <person name="Jacques M.-A."/>
        </authorList>
    </citation>
    <scope>NUCLEOTIDE SEQUENCE [LARGE SCALE GENOMIC DNA]</scope>
    <source>
        <strain evidence="3">CFBP8019</strain>
    </source>
</reference>
<keyword evidence="4" id="KW-1185">Reference proteome</keyword>
<dbReference type="EMBL" id="MDJZ01000005">
    <property type="protein sequence ID" value="OUE27080.1"/>
    <property type="molecule type" value="Genomic_DNA"/>
</dbReference>
<evidence type="ECO:0000313" key="3">
    <source>
        <dbReference type="EMBL" id="OUE27080.1"/>
    </source>
</evidence>
<evidence type="ECO:0000256" key="1">
    <source>
        <dbReference type="SAM" id="MobiDB-lite"/>
    </source>
</evidence>
<feature type="signal peptide" evidence="2">
    <location>
        <begin position="1"/>
        <end position="40"/>
    </location>
</feature>
<protein>
    <recommendedName>
        <fullName evidence="5">DUF3558 domain-containing protein</fullName>
    </recommendedName>
</protein>
<dbReference type="PROSITE" id="PS51257">
    <property type="entry name" value="PROKAR_LIPOPROTEIN"/>
    <property type="match status" value="1"/>
</dbReference>
<organism evidence="3 4">
    <name type="scientific">Clavibacter michiganensis</name>
    <dbReference type="NCBI Taxonomy" id="28447"/>
    <lineage>
        <taxon>Bacteria</taxon>
        <taxon>Bacillati</taxon>
        <taxon>Actinomycetota</taxon>
        <taxon>Actinomycetes</taxon>
        <taxon>Micrococcales</taxon>
        <taxon>Microbacteriaceae</taxon>
        <taxon>Clavibacter</taxon>
    </lineage>
</organism>
<evidence type="ECO:0000256" key="2">
    <source>
        <dbReference type="SAM" id="SignalP"/>
    </source>
</evidence>
<feature type="compositionally biased region" description="Gly residues" evidence="1">
    <location>
        <begin position="51"/>
        <end position="64"/>
    </location>
</feature>
<keyword evidence="2" id="KW-0732">Signal</keyword>
<feature type="region of interest" description="Disordered" evidence="1">
    <location>
        <begin position="36"/>
        <end position="84"/>
    </location>
</feature>
<name>A0A251YS58_9MICO</name>